<dbReference type="Pfam" id="PF01473">
    <property type="entry name" value="Choline_bind_1"/>
    <property type="match status" value="1"/>
</dbReference>
<organism evidence="4 5">
    <name type="scientific">Clostridium weizhouense</name>
    <dbReference type="NCBI Taxonomy" id="2859781"/>
    <lineage>
        <taxon>Bacteria</taxon>
        <taxon>Bacillati</taxon>
        <taxon>Bacillota</taxon>
        <taxon>Clostridia</taxon>
        <taxon>Eubacteriales</taxon>
        <taxon>Clostridiaceae</taxon>
        <taxon>Clostridium</taxon>
    </lineage>
</organism>
<name>A0ABS7AS44_9CLOT</name>
<feature type="compositionally biased region" description="Basic and acidic residues" evidence="3">
    <location>
        <begin position="234"/>
        <end position="243"/>
    </location>
</feature>
<keyword evidence="1" id="KW-0677">Repeat</keyword>
<feature type="compositionally biased region" description="Basic and acidic residues" evidence="3">
    <location>
        <begin position="571"/>
        <end position="583"/>
    </location>
</feature>
<gene>
    <name evidence="4" type="ORF">KYD98_09395</name>
</gene>
<evidence type="ECO:0000313" key="5">
    <source>
        <dbReference type="Proteomes" id="UP001519921"/>
    </source>
</evidence>
<evidence type="ECO:0000313" key="4">
    <source>
        <dbReference type="EMBL" id="MBW6410310.1"/>
    </source>
</evidence>
<comment type="caution">
    <text evidence="4">The sequence shown here is derived from an EMBL/GenBank/DDBJ whole genome shotgun (WGS) entry which is preliminary data.</text>
</comment>
<keyword evidence="5" id="KW-1185">Reference proteome</keyword>
<dbReference type="InterPro" id="IPR018337">
    <property type="entry name" value="Cell_wall/Cho-bd_repeat"/>
</dbReference>
<protein>
    <recommendedName>
        <fullName evidence="6">Cell wall binding repeat-containing protein</fullName>
    </recommendedName>
</protein>
<feature type="compositionally biased region" description="Polar residues" evidence="3">
    <location>
        <begin position="195"/>
        <end position="209"/>
    </location>
</feature>
<dbReference type="PROSITE" id="PS51170">
    <property type="entry name" value="CW"/>
    <property type="match status" value="3"/>
</dbReference>
<evidence type="ECO:0000256" key="1">
    <source>
        <dbReference type="ARBA" id="ARBA00022737"/>
    </source>
</evidence>
<dbReference type="RefSeq" id="WP_219779519.1">
    <property type="nucleotide sequence ID" value="NZ_JAHXPT010000006.1"/>
</dbReference>
<feature type="region of interest" description="Disordered" evidence="3">
    <location>
        <begin position="569"/>
        <end position="605"/>
    </location>
</feature>
<proteinExistence type="predicted"/>
<feature type="compositionally biased region" description="Basic and acidic residues" evidence="3">
    <location>
        <begin position="266"/>
        <end position="275"/>
    </location>
</feature>
<dbReference type="Proteomes" id="UP001519921">
    <property type="component" value="Unassembled WGS sequence"/>
</dbReference>
<evidence type="ECO:0000256" key="3">
    <source>
        <dbReference type="SAM" id="MobiDB-lite"/>
    </source>
</evidence>
<sequence>MRNLRGMMSLKTIAIILSTVTVMQFSDWGNLMGNYGYSAYANMTSDTYAAKNVNLDMYQNKCVNKDIHSDNAVDFSLEKSLIGNTNDSKTCQIKNSLNKKGNAKTEYQHNKFLDQYNRKYFKENLEQTLNEDFTENLDKGSGQVLNEKCTENPDKALGQAIENKILKNYKTLEMNRSSVEALNDNLENNLKDTQKGYSGNGENKVQAQKNGKKLSEIQGEEESKNNREGNLSKVSDENNKESPEVIGEETSKNDGGQNPAKVIDGNNKDNPEAIGREISGSNDEKKNNEDNQGGKLGENNKGNSDDNNGKNPSDNGEENPGNVPGEDIESGILGAPTINTFSLDKGENYKKLKLSEVTGSKHEYQITVTASEELRICERSNTNKTLNKWFGLVIKNNIKGNNQIAYSFTGTNFIDLSENTATINYFMAANKNGVPKYEEEPRDSSIYFKYAGASDDSAIKIIIHYVPFKAGTNPGNGGYPTDPGASTSTLKSVYISGTERVGKTLTAKLNYNNKPSVKPKTSYQWLRSSKRDGEYKEISGATDSEYKLKRSDEDCYIKVRVTLSGSLNETKTSDRTSSIDEKYSSSSSSSKKSDFDDDFDNGKIDSDELSEEKMYVNASYSPNVDKEMFLLVKEYSYKSLVIESGNCTWNFDTNDLINISKMKTNFNSKVENNSSNASKINRLTNGADTANIYFNYNGILPGKAKVEIKVGEEFDGSDRYLYYYNPSKNVLELVSSNVNVKDGKAVFIITHCSDYVLSKTPINGAVVNSGFDDNAINTNDDINGDITSNNLITGGSILGNNDEMGNFQGNNGNLRMIGTDTNYNKYTSANIKWKQLSDGKWQILYNGLIVTGWVSVDNRWYYMNEYGVMQTGWLKLDEKWYYLGEYGVMQIGWMYLSGKLYYLKDTGEMATGWQKIDRRWYYMYPNGIMAYSTSIDGHELNASGEMY</sequence>
<accession>A0ABS7AS44</accession>
<evidence type="ECO:0008006" key="6">
    <source>
        <dbReference type="Google" id="ProtNLM"/>
    </source>
</evidence>
<dbReference type="Gene3D" id="2.10.270.10">
    <property type="entry name" value="Cholin Binding"/>
    <property type="match status" value="1"/>
</dbReference>
<dbReference type="SUPFAM" id="SSF69360">
    <property type="entry name" value="Cell wall binding repeat"/>
    <property type="match status" value="1"/>
</dbReference>
<feature type="repeat" description="Cell wall-binding" evidence="2">
    <location>
        <begin position="870"/>
        <end position="889"/>
    </location>
</feature>
<evidence type="ECO:0000256" key="2">
    <source>
        <dbReference type="PROSITE-ProRule" id="PRU00591"/>
    </source>
</evidence>
<dbReference type="Gene3D" id="2.60.40.2700">
    <property type="match status" value="1"/>
</dbReference>
<feature type="repeat" description="Cell wall-binding" evidence="2">
    <location>
        <begin position="910"/>
        <end position="929"/>
    </location>
</feature>
<reference evidence="4 5" key="1">
    <citation type="submission" date="2021-07" db="EMBL/GenBank/DDBJ databases">
        <title>Clostridium weizhouense sp. nov., an anaerobic bacterium isolated from activated sludge of Petroleum wastewater.</title>
        <authorList>
            <person name="Li Q."/>
        </authorList>
    </citation>
    <scope>NUCLEOTIDE SEQUENCE [LARGE SCALE GENOMIC DNA]</scope>
    <source>
        <strain evidence="4 5">YB-6</strain>
    </source>
</reference>
<feature type="repeat" description="Cell wall-binding" evidence="2">
    <location>
        <begin position="850"/>
        <end position="869"/>
    </location>
</feature>
<dbReference type="EMBL" id="JAHXPT010000006">
    <property type="protein sequence ID" value="MBW6410310.1"/>
    <property type="molecule type" value="Genomic_DNA"/>
</dbReference>
<dbReference type="Pfam" id="PF19127">
    <property type="entry name" value="Choline_bind_3"/>
    <property type="match status" value="1"/>
</dbReference>
<feature type="region of interest" description="Disordered" evidence="3">
    <location>
        <begin position="189"/>
        <end position="333"/>
    </location>
</feature>